<proteinExistence type="predicted"/>
<feature type="compositionally biased region" description="Polar residues" evidence="1">
    <location>
        <begin position="497"/>
        <end position="508"/>
    </location>
</feature>
<feature type="region of interest" description="Disordered" evidence="1">
    <location>
        <begin position="383"/>
        <end position="480"/>
    </location>
</feature>
<keyword evidence="2" id="KW-0812">Transmembrane</keyword>
<feature type="compositionally biased region" description="Low complexity" evidence="1">
    <location>
        <begin position="405"/>
        <end position="419"/>
    </location>
</feature>
<evidence type="ECO:0000313" key="4">
    <source>
        <dbReference type="Proteomes" id="UP000799118"/>
    </source>
</evidence>
<evidence type="ECO:0000256" key="1">
    <source>
        <dbReference type="SAM" id="MobiDB-lite"/>
    </source>
</evidence>
<name>A0A6A4HS84_9AGAR</name>
<keyword evidence="2" id="KW-1133">Transmembrane helix</keyword>
<dbReference type="OrthoDB" id="3190515at2759"/>
<keyword evidence="4" id="KW-1185">Reference proteome</keyword>
<evidence type="ECO:0000256" key="2">
    <source>
        <dbReference type="SAM" id="Phobius"/>
    </source>
</evidence>
<dbReference type="Proteomes" id="UP000799118">
    <property type="component" value="Unassembled WGS sequence"/>
</dbReference>
<reference evidence="3" key="1">
    <citation type="journal article" date="2019" name="Environ. Microbiol.">
        <title>Fungal ecological strategies reflected in gene transcription - a case study of two litter decomposers.</title>
        <authorList>
            <person name="Barbi F."/>
            <person name="Kohler A."/>
            <person name="Barry K."/>
            <person name="Baskaran P."/>
            <person name="Daum C."/>
            <person name="Fauchery L."/>
            <person name="Ihrmark K."/>
            <person name="Kuo A."/>
            <person name="LaButti K."/>
            <person name="Lipzen A."/>
            <person name="Morin E."/>
            <person name="Grigoriev I.V."/>
            <person name="Henrissat B."/>
            <person name="Lindahl B."/>
            <person name="Martin F."/>
        </authorList>
    </citation>
    <scope>NUCLEOTIDE SEQUENCE</scope>
    <source>
        <strain evidence="3">JB14</strain>
    </source>
</reference>
<dbReference type="AlphaFoldDB" id="A0A6A4HS84"/>
<protein>
    <submittedName>
        <fullName evidence="3">Uncharacterized protein</fullName>
    </submittedName>
</protein>
<feature type="region of interest" description="Disordered" evidence="1">
    <location>
        <begin position="492"/>
        <end position="554"/>
    </location>
</feature>
<accession>A0A6A4HS84</accession>
<dbReference type="EMBL" id="ML769455">
    <property type="protein sequence ID" value="KAE9400580.1"/>
    <property type="molecule type" value="Genomic_DNA"/>
</dbReference>
<evidence type="ECO:0000313" key="3">
    <source>
        <dbReference type="EMBL" id="KAE9400580.1"/>
    </source>
</evidence>
<keyword evidence="2" id="KW-0472">Membrane</keyword>
<organism evidence="3 4">
    <name type="scientific">Gymnopus androsaceus JB14</name>
    <dbReference type="NCBI Taxonomy" id="1447944"/>
    <lineage>
        <taxon>Eukaryota</taxon>
        <taxon>Fungi</taxon>
        <taxon>Dikarya</taxon>
        <taxon>Basidiomycota</taxon>
        <taxon>Agaricomycotina</taxon>
        <taxon>Agaricomycetes</taxon>
        <taxon>Agaricomycetidae</taxon>
        <taxon>Agaricales</taxon>
        <taxon>Marasmiineae</taxon>
        <taxon>Omphalotaceae</taxon>
        <taxon>Gymnopus</taxon>
    </lineage>
</organism>
<feature type="region of interest" description="Disordered" evidence="1">
    <location>
        <begin position="143"/>
        <end position="168"/>
    </location>
</feature>
<feature type="compositionally biased region" description="Polar residues" evidence="1">
    <location>
        <begin position="447"/>
        <end position="463"/>
    </location>
</feature>
<feature type="transmembrane region" description="Helical" evidence="2">
    <location>
        <begin position="933"/>
        <end position="951"/>
    </location>
</feature>
<feature type="transmembrane region" description="Helical" evidence="2">
    <location>
        <begin position="893"/>
        <end position="912"/>
    </location>
</feature>
<feature type="region of interest" description="Disordered" evidence="1">
    <location>
        <begin position="1"/>
        <end position="83"/>
    </location>
</feature>
<gene>
    <name evidence="3" type="ORF">BT96DRAFT_819131</name>
</gene>
<sequence length="979" mass="109079">MQKESSEEAGPSNLNTIPSPLNHRRQATLNSRIHFPAESQNPKTHKTSKSIADGAVVGSPKDGSSSRRRVVSVDAGNGVSKSSVRRRIPTVSLGSSAQMVASLHSNESKDSDWSTFSDEYDLYPRILQDVQRALKLKYRREARARSPLHSGPSPSPPSSPPTLTFPILSSPRSKVNAVKPSATDIDFSPSTGPASLKVVTHPVPFSTDDGDTLDWSGYLSDDERSEKRWSLSVSKKKGKEREMLLSADDLKKQEGLHAARIKTISSQLTAKKVAITTDQLSRRYNLIYSSLSSGSDRFNLLKVSRWYGEQEVLVRSSLEKAEPFPWLKHLDKRSRKQSGNESVRIPWHLSALIMEEYLHAQNARNHAMQSIPEHPSISDSLEDLTSPFLISPPPEESTGLPTFPSPSRASSSRFSLSRHISAEGRVSFEPLLDPPTRPSNESRRSVESTLSSIFSAGSAQNQTSKDRQIGAGFSSPASSKLHLRDGLGIRRKWGNDSDGSSARNSLAEQSDDNVDNKSDQGGDNNNSKRSSWRFGRTVGVESPPAADNGGDDSFVQVDENDLSIAKPPPPPATAIPAMTVSPNSGEVPLNGPRIINRNIRPIRVSLPSEDRIALALKQKRKQEADEARADMEYDLKSQLLAQCKDSNTHIRSVLNRIATHIREYETCQSSFVTNTLGLPYKGGLPQELLEAFSHDPANVTSSTRRMKTYKAVDDIHHRLTRQRTVFREFLEKNGAGSEHSSRGGGNDGFPVTKDILNDPIESLMRSLKTLEGQRMGIVKREQEVSEVLRQTQVLHKEVKVEYNSTLAHTSVVYPELTKIVGLEESYKDQYQHLWDIGMDALTFILDSVTPFWRTYGKLIGDDVQAFLIVPLYRNEFTGEAKRYPIAHLPQRSFRHWVGLLMFFILTIVVMFLQARAALSCSVHYRLEWIPFDGVRWAALPLFWVGIVIQWLAVLGELAILVMQVGMLMWWVGWSVRLVS</sequence>